<feature type="domain" description="Hypersensitivity response secretion-like HrpJ" evidence="1">
    <location>
        <begin position="55"/>
        <end position="213"/>
    </location>
</feature>
<gene>
    <name evidence="2" type="ORF">XthCFBP4691_12250</name>
</gene>
<sequence length="378" mass="41887">MVTTIHGSGAIVAARLLAESPQPESAKAASDDRAQLAVEIADDGTPAALQQKLADMADDMASVATQFRNRREFENKTAASGEDFARVLDEEAAPKAQKLVRALAVPDLSMDALLRQARSLFPDDSDLFLVLKELLKRKQLASVQRKRLEGLLETVKHQADPKILKGGINCALKARFSGTALGLQASLLRQTYRRFLQSEGKPLQDYEDWIASYGYKVRHRVFEFVEESLVSDILAEDPSCSCVEFGYLLAHMRKLHLLRTADLEFVNSLLAKKLTPRYVEEEKDWLLLMCALVDRGVPAAQLLPEALDACLLPTAAERSVWLNAVRSAYKRLPAELFVRPGEATEHADAASAEVLAVLDQLIDQSHAAELLEQRRSRT</sequence>
<name>A0A2S6ZDU3_9XANT</name>
<dbReference type="InterPro" id="IPR013401">
    <property type="entry name" value="T3SS_LcrE"/>
</dbReference>
<dbReference type="InterPro" id="IPR003520">
    <property type="entry name" value="Invas_InvE"/>
</dbReference>
<comment type="caution">
    <text evidence="2">The sequence shown here is derived from an EMBL/GenBank/DDBJ whole genome shotgun (WGS) entry which is preliminary data.</text>
</comment>
<evidence type="ECO:0000313" key="3">
    <source>
        <dbReference type="Proteomes" id="UP000239898"/>
    </source>
</evidence>
<protein>
    <recommendedName>
        <fullName evidence="1">Hypersensitivity response secretion-like HrpJ domain-containing protein</fullName>
    </recommendedName>
</protein>
<dbReference type="Proteomes" id="UP000239898">
    <property type="component" value="Unassembled WGS sequence"/>
</dbReference>
<dbReference type="GO" id="GO:0030254">
    <property type="term" value="P:protein secretion by the type III secretion system"/>
    <property type="evidence" value="ECO:0007669"/>
    <property type="project" value="InterPro"/>
</dbReference>
<dbReference type="GO" id="GO:0009986">
    <property type="term" value="C:cell surface"/>
    <property type="evidence" value="ECO:0007669"/>
    <property type="project" value="InterPro"/>
</dbReference>
<dbReference type="InterPro" id="IPR010812">
    <property type="entry name" value="HrpJ-like"/>
</dbReference>
<dbReference type="PRINTS" id="PR01344">
    <property type="entry name" value="INVEPROTEIN"/>
</dbReference>
<dbReference type="EMBL" id="MIGX01000057">
    <property type="protein sequence ID" value="PPT90443.1"/>
    <property type="molecule type" value="Genomic_DNA"/>
</dbReference>
<organism evidence="2 3">
    <name type="scientific">Xanthomonas theicola</name>
    <dbReference type="NCBI Taxonomy" id="56464"/>
    <lineage>
        <taxon>Bacteria</taxon>
        <taxon>Pseudomonadati</taxon>
        <taxon>Pseudomonadota</taxon>
        <taxon>Gammaproteobacteria</taxon>
        <taxon>Lysobacterales</taxon>
        <taxon>Lysobacteraceae</taxon>
        <taxon>Xanthomonas</taxon>
    </lineage>
</organism>
<evidence type="ECO:0000313" key="2">
    <source>
        <dbReference type="EMBL" id="PPT90443.1"/>
    </source>
</evidence>
<dbReference type="Pfam" id="PF07201">
    <property type="entry name" value="HrpJ"/>
    <property type="match status" value="1"/>
</dbReference>
<dbReference type="SUPFAM" id="SSF140591">
    <property type="entry name" value="Type III secretion system domain"/>
    <property type="match status" value="1"/>
</dbReference>
<dbReference type="Gene3D" id="1.10.150.630">
    <property type="match status" value="1"/>
</dbReference>
<dbReference type="NCBIfam" id="TIGR02568">
    <property type="entry name" value="LcrE"/>
    <property type="match status" value="1"/>
</dbReference>
<dbReference type="AlphaFoldDB" id="A0A2S6ZDU3"/>
<accession>A0A2S6ZDU3</accession>
<reference evidence="2 3" key="1">
    <citation type="submission" date="2016-08" db="EMBL/GenBank/DDBJ databases">
        <title>Evolution of the type three secretion system and type three effector repertoires in Xanthomonas.</title>
        <authorList>
            <person name="Merda D."/>
            <person name="Briand M."/>
            <person name="Bosis E."/>
            <person name="Rousseau C."/>
            <person name="Portier P."/>
            <person name="Jacques M.-A."/>
            <person name="Fischer-Le Saux M."/>
        </authorList>
    </citation>
    <scope>NUCLEOTIDE SEQUENCE [LARGE SCALE GENOMIC DNA]</scope>
    <source>
        <strain evidence="2 3">CFBP 4691</strain>
    </source>
</reference>
<keyword evidence="3" id="KW-1185">Reference proteome</keyword>
<dbReference type="GO" id="GO:0050709">
    <property type="term" value="P:negative regulation of protein secretion"/>
    <property type="evidence" value="ECO:0007669"/>
    <property type="project" value="InterPro"/>
</dbReference>
<dbReference type="GO" id="GO:0019867">
    <property type="term" value="C:outer membrane"/>
    <property type="evidence" value="ECO:0007669"/>
    <property type="project" value="InterPro"/>
</dbReference>
<evidence type="ECO:0000259" key="1">
    <source>
        <dbReference type="Pfam" id="PF07201"/>
    </source>
</evidence>
<proteinExistence type="predicted"/>